<dbReference type="OrthoDB" id="65624at2"/>
<name>A0A411YAP1_9ACTN</name>
<sequence>MRAHPRANVSGGIARAVRSVSDAAWAAGYDLVCGHADRGEGAAHRRALVATASGVVCELGVGTGRNLSWYGGVAKVVGVDPSPATLARARRRALHAGIETELLVARAEALPLPDQSVDTVVASLVLCTVGSPAEALAEARRVLAPDGQLLFYEHVRDRDPRVAARQARLTPAWRRLARGCHLDRDALGEVVSAGFVVDALMEAPLDRAPGVLRRHLIGRVSLPT</sequence>
<keyword evidence="2" id="KW-0489">Methyltransferase</keyword>
<evidence type="ECO:0000313" key="3">
    <source>
        <dbReference type="Proteomes" id="UP000291469"/>
    </source>
</evidence>
<accession>A0A411YAP1</accession>
<reference evidence="2 3" key="1">
    <citation type="submission" date="2019-01" db="EMBL/GenBank/DDBJ databases">
        <title>Egibacter rhizosphaerae EGI 80759T.</title>
        <authorList>
            <person name="Chen D.-D."/>
            <person name="Tian Y."/>
            <person name="Jiao J.-Y."/>
            <person name="Zhang X.-T."/>
            <person name="Zhang Y.-G."/>
            <person name="Zhang Y."/>
            <person name="Xiao M."/>
            <person name="Shu W.-S."/>
            <person name="Li W.-J."/>
        </authorList>
    </citation>
    <scope>NUCLEOTIDE SEQUENCE [LARGE SCALE GENOMIC DNA]</scope>
    <source>
        <strain evidence="2 3">EGI 80759</strain>
    </source>
</reference>
<dbReference type="SUPFAM" id="SSF53335">
    <property type="entry name" value="S-adenosyl-L-methionine-dependent methyltransferases"/>
    <property type="match status" value="1"/>
</dbReference>
<dbReference type="GO" id="GO:0032259">
    <property type="term" value="P:methylation"/>
    <property type="evidence" value="ECO:0007669"/>
    <property type="project" value="UniProtKB-KW"/>
</dbReference>
<protein>
    <submittedName>
        <fullName evidence="2">Class I SAM-dependent methyltransferase</fullName>
    </submittedName>
</protein>
<dbReference type="InterPro" id="IPR052356">
    <property type="entry name" value="Thiol_S-MT"/>
</dbReference>
<keyword evidence="3" id="KW-1185">Reference proteome</keyword>
<dbReference type="PANTHER" id="PTHR45036:SF1">
    <property type="entry name" value="METHYLTRANSFERASE LIKE 7A"/>
    <property type="match status" value="1"/>
</dbReference>
<dbReference type="EMBL" id="CP036402">
    <property type="protein sequence ID" value="QBI18265.1"/>
    <property type="molecule type" value="Genomic_DNA"/>
</dbReference>
<dbReference type="InterPro" id="IPR013216">
    <property type="entry name" value="Methyltransf_11"/>
</dbReference>
<organism evidence="2 3">
    <name type="scientific">Egibacter rhizosphaerae</name>
    <dbReference type="NCBI Taxonomy" id="1670831"/>
    <lineage>
        <taxon>Bacteria</taxon>
        <taxon>Bacillati</taxon>
        <taxon>Actinomycetota</taxon>
        <taxon>Nitriliruptoria</taxon>
        <taxon>Egibacterales</taxon>
        <taxon>Egibacteraceae</taxon>
        <taxon>Egibacter</taxon>
    </lineage>
</organism>
<dbReference type="Pfam" id="PF08241">
    <property type="entry name" value="Methyltransf_11"/>
    <property type="match status" value="1"/>
</dbReference>
<gene>
    <name evidence="2" type="ORF">ER308_00880</name>
</gene>
<dbReference type="CDD" id="cd02440">
    <property type="entry name" value="AdoMet_MTases"/>
    <property type="match status" value="1"/>
</dbReference>
<dbReference type="PANTHER" id="PTHR45036">
    <property type="entry name" value="METHYLTRANSFERASE LIKE 7B"/>
    <property type="match status" value="1"/>
</dbReference>
<keyword evidence="2" id="KW-0808">Transferase</keyword>
<dbReference type="AlphaFoldDB" id="A0A411YAP1"/>
<dbReference type="KEGG" id="erz:ER308_00880"/>
<evidence type="ECO:0000259" key="1">
    <source>
        <dbReference type="Pfam" id="PF08241"/>
    </source>
</evidence>
<proteinExistence type="predicted"/>
<feature type="domain" description="Methyltransferase type 11" evidence="1">
    <location>
        <begin position="58"/>
        <end position="151"/>
    </location>
</feature>
<dbReference type="Gene3D" id="3.40.50.150">
    <property type="entry name" value="Vaccinia Virus protein VP39"/>
    <property type="match status" value="1"/>
</dbReference>
<dbReference type="Proteomes" id="UP000291469">
    <property type="component" value="Chromosome"/>
</dbReference>
<dbReference type="InterPro" id="IPR029063">
    <property type="entry name" value="SAM-dependent_MTases_sf"/>
</dbReference>
<dbReference type="GO" id="GO:0008757">
    <property type="term" value="F:S-adenosylmethionine-dependent methyltransferase activity"/>
    <property type="evidence" value="ECO:0007669"/>
    <property type="project" value="InterPro"/>
</dbReference>
<evidence type="ECO:0000313" key="2">
    <source>
        <dbReference type="EMBL" id="QBI18265.1"/>
    </source>
</evidence>